<keyword evidence="1" id="KW-0472">Membrane</keyword>
<feature type="transmembrane region" description="Helical" evidence="1">
    <location>
        <begin position="112"/>
        <end position="132"/>
    </location>
</feature>
<evidence type="ECO:0000256" key="1">
    <source>
        <dbReference type="SAM" id="Phobius"/>
    </source>
</evidence>
<dbReference type="RefSeq" id="WP_205360970.1">
    <property type="nucleotide sequence ID" value="NZ_JADKYB010000019.1"/>
</dbReference>
<reference evidence="2 3" key="1">
    <citation type="submission" date="2021-01" db="EMBL/GenBank/DDBJ databases">
        <title>Streptomyces acididurans sp. nov., isolated from a peat swamp forest soil.</title>
        <authorList>
            <person name="Chantavorakit T."/>
            <person name="Duangmal K."/>
        </authorList>
    </citation>
    <scope>NUCLEOTIDE SEQUENCE [LARGE SCALE GENOMIC DNA]</scope>
    <source>
        <strain evidence="2 3">KK5PA1</strain>
    </source>
</reference>
<keyword evidence="1" id="KW-0812">Transmembrane</keyword>
<protein>
    <recommendedName>
        <fullName evidence="4">DUF1761 domain-containing protein</fullName>
    </recommendedName>
</protein>
<sequence>MNVFARRALLLVLAVVAAFVGGWAYFATASWYRSFPGLGLHWLPVLGPYNEHLAKDVGAMYLALAVLSLTAARRAADTRLAQAAGLTWLVFSVPHFAYHMGHLDMYGARDKALNVVTLGLFVLAGAALLLPAGERRTP</sequence>
<feature type="transmembrane region" description="Helical" evidence="1">
    <location>
        <begin position="53"/>
        <end position="71"/>
    </location>
</feature>
<feature type="transmembrane region" description="Helical" evidence="1">
    <location>
        <begin position="83"/>
        <end position="100"/>
    </location>
</feature>
<gene>
    <name evidence="2" type="ORF">ITX44_29920</name>
</gene>
<proteinExistence type="predicted"/>
<dbReference type="EMBL" id="JADKYB010000019">
    <property type="protein sequence ID" value="MBM9508698.1"/>
    <property type="molecule type" value="Genomic_DNA"/>
</dbReference>
<accession>A0ABS2TZD2</accession>
<comment type="caution">
    <text evidence="2">The sequence shown here is derived from an EMBL/GenBank/DDBJ whole genome shotgun (WGS) entry which is preliminary data.</text>
</comment>
<name>A0ABS2TZD2_9ACTN</name>
<evidence type="ECO:0008006" key="4">
    <source>
        <dbReference type="Google" id="ProtNLM"/>
    </source>
</evidence>
<evidence type="ECO:0000313" key="3">
    <source>
        <dbReference type="Proteomes" id="UP000749040"/>
    </source>
</evidence>
<organism evidence="2 3">
    <name type="scientific">Actinacidiphila acididurans</name>
    <dbReference type="NCBI Taxonomy" id="2784346"/>
    <lineage>
        <taxon>Bacteria</taxon>
        <taxon>Bacillati</taxon>
        <taxon>Actinomycetota</taxon>
        <taxon>Actinomycetes</taxon>
        <taxon>Kitasatosporales</taxon>
        <taxon>Streptomycetaceae</taxon>
        <taxon>Actinacidiphila</taxon>
    </lineage>
</organism>
<keyword evidence="3" id="KW-1185">Reference proteome</keyword>
<evidence type="ECO:0000313" key="2">
    <source>
        <dbReference type="EMBL" id="MBM9508698.1"/>
    </source>
</evidence>
<dbReference type="Proteomes" id="UP000749040">
    <property type="component" value="Unassembled WGS sequence"/>
</dbReference>
<keyword evidence="1" id="KW-1133">Transmembrane helix</keyword>